<reference evidence="1 2" key="1">
    <citation type="journal article" date="2017" name="Nat. Commun.">
        <title>Genome assembly with in vitro proximity ligation data and whole-genome triplication in lettuce.</title>
        <authorList>
            <person name="Reyes-Chin-Wo S."/>
            <person name="Wang Z."/>
            <person name="Yang X."/>
            <person name="Kozik A."/>
            <person name="Arikit S."/>
            <person name="Song C."/>
            <person name="Xia L."/>
            <person name="Froenicke L."/>
            <person name="Lavelle D.O."/>
            <person name="Truco M.J."/>
            <person name="Xia R."/>
            <person name="Zhu S."/>
            <person name="Xu C."/>
            <person name="Xu H."/>
            <person name="Xu X."/>
            <person name="Cox K."/>
            <person name="Korf I."/>
            <person name="Meyers B.C."/>
            <person name="Michelmore R.W."/>
        </authorList>
    </citation>
    <scope>NUCLEOTIDE SEQUENCE [LARGE SCALE GENOMIC DNA]</scope>
    <source>
        <strain evidence="2">cv. Salinas</strain>
        <tissue evidence="1">Seedlings</tissue>
    </source>
</reference>
<name>A0A9R1WGV8_LACSA</name>
<organism evidence="1 2">
    <name type="scientific">Lactuca sativa</name>
    <name type="common">Garden lettuce</name>
    <dbReference type="NCBI Taxonomy" id="4236"/>
    <lineage>
        <taxon>Eukaryota</taxon>
        <taxon>Viridiplantae</taxon>
        <taxon>Streptophyta</taxon>
        <taxon>Embryophyta</taxon>
        <taxon>Tracheophyta</taxon>
        <taxon>Spermatophyta</taxon>
        <taxon>Magnoliopsida</taxon>
        <taxon>eudicotyledons</taxon>
        <taxon>Gunneridae</taxon>
        <taxon>Pentapetalae</taxon>
        <taxon>asterids</taxon>
        <taxon>campanulids</taxon>
        <taxon>Asterales</taxon>
        <taxon>Asteraceae</taxon>
        <taxon>Cichorioideae</taxon>
        <taxon>Cichorieae</taxon>
        <taxon>Lactucinae</taxon>
        <taxon>Lactuca</taxon>
    </lineage>
</organism>
<dbReference type="Proteomes" id="UP000235145">
    <property type="component" value="Unassembled WGS sequence"/>
</dbReference>
<accession>A0A9R1WGV8</accession>
<evidence type="ECO:0000313" key="1">
    <source>
        <dbReference type="EMBL" id="KAJ0226492.1"/>
    </source>
</evidence>
<sequence>MELLISRLLNLIGSSYKRWDMLREKQSTIVVTNIWFFIFCLHLMTQQNIGIKVGGRGIFKRCFCEKCNFEILSIEAPYYNGLSCHKDSRSSIMALLKQTQHLLVSMTSLCPSKSSQAFNVEAVLKMANLEN</sequence>
<protein>
    <submittedName>
        <fullName evidence="1">Uncharacterized protein</fullName>
    </submittedName>
</protein>
<proteinExistence type="predicted"/>
<keyword evidence="2" id="KW-1185">Reference proteome</keyword>
<gene>
    <name evidence="1" type="ORF">LSAT_V11C100039780</name>
</gene>
<evidence type="ECO:0000313" key="2">
    <source>
        <dbReference type="Proteomes" id="UP000235145"/>
    </source>
</evidence>
<dbReference type="AlphaFoldDB" id="A0A9R1WGV8"/>
<comment type="caution">
    <text evidence="1">The sequence shown here is derived from an EMBL/GenBank/DDBJ whole genome shotgun (WGS) entry which is preliminary data.</text>
</comment>
<dbReference type="EMBL" id="NBSK02000001">
    <property type="protein sequence ID" value="KAJ0226492.1"/>
    <property type="molecule type" value="Genomic_DNA"/>
</dbReference>